<dbReference type="PANTHER" id="PTHR15665">
    <property type="entry name" value="ASTEROID PROTEIN"/>
    <property type="match status" value="1"/>
</dbReference>
<reference evidence="4" key="1">
    <citation type="journal article" date="2021" name="IMA Fungus">
        <title>Genomic characterization of three marine fungi, including Emericellopsis atlantica sp. nov. with signatures of a generalist lifestyle and marine biomass degradation.</title>
        <authorList>
            <person name="Hagestad O.C."/>
            <person name="Hou L."/>
            <person name="Andersen J.H."/>
            <person name="Hansen E.H."/>
            <person name="Altermark B."/>
            <person name="Li C."/>
            <person name="Kuhnert E."/>
            <person name="Cox R.J."/>
            <person name="Crous P.W."/>
            <person name="Spatafora J.W."/>
            <person name="Lail K."/>
            <person name="Amirebrahimi M."/>
            <person name="Lipzen A."/>
            <person name="Pangilinan J."/>
            <person name="Andreopoulos W."/>
            <person name="Hayes R.D."/>
            <person name="Ng V."/>
            <person name="Grigoriev I.V."/>
            <person name="Jackson S.A."/>
            <person name="Sutton T.D.S."/>
            <person name="Dobson A.D.W."/>
            <person name="Rama T."/>
        </authorList>
    </citation>
    <scope>NUCLEOTIDE SEQUENCE</scope>
    <source>
        <strain evidence="4">TS7</strain>
    </source>
</reference>
<comment type="similarity">
    <text evidence="1">Belongs to the asteroid family.</text>
</comment>
<proteinExistence type="inferred from homology"/>
<keyword evidence="5" id="KW-1185">Reference proteome</keyword>
<dbReference type="OrthoDB" id="5297549at2759"/>
<dbReference type="Gene3D" id="3.40.50.1010">
    <property type="entry name" value="5'-nuclease"/>
    <property type="match status" value="1"/>
</dbReference>
<dbReference type="InterPro" id="IPR029060">
    <property type="entry name" value="PIN-like_dom_sf"/>
</dbReference>
<evidence type="ECO:0000256" key="2">
    <source>
        <dbReference type="SAM" id="MobiDB-lite"/>
    </source>
</evidence>
<sequence length="584" mass="65118">MGIPRLIATLEPYSNQHKLQNEEVVIDGPALAYHVSWICRQSGHSYPSSALLQQVVLQWLDALADQGIKIEAIYFDGFLPPAKRPTRMERMIKSAGQLNQLYAVSSNIYAQICSQGKNVILREDMFQAKAPLTEKVPAPTFLVPAVLDVLRDSSAYAAMVHVVPGEADAVCAKHLADHGGTVLTSDSDLLIHDLGSGKVAFLRDMHTQGDESDLLCNQYEPKEIRQRLGLEKSNLVRFGYELSLAPHSTVSQLVRKCETQDVDSVHEFEHFCEEYIHAEASKVPLTPDQQGTLPIKNLDPRLSELAVQLGNGPREPEVFLPISLDNPMRESAWVPCSWLRQVAYTLLAHLIGSKCTAVSEYRRVQRQQQQGKLLDIMSPDELQKAITHLENAGIWPSPQVKGFSKPARYLSLLTMDPYDPDDTRVPHARRILEQAALRTLPQEGQEQWNVVHLTAQVQAYAYSIRMVKQVLSMCDAACWDSIISSSGPTKHQAVADAIGSIAISTSLEDVPDLRAIRHYINSLHEPDKKAEVQSMLNLTPEQFSALGNTRKKKRKTSKEARDGKPKKMSRPSLSSNSFSILQDE</sequence>
<dbReference type="AlphaFoldDB" id="A0A9P7ZH47"/>
<feature type="domain" description="Asteroid" evidence="3">
    <location>
        <begin position="139"/>
        <end position="367"/>
    </location>
</feature>
<dbReference type="Proteomes" id="UP000887229">
    <property type="component" value="Unassembled WGS sequence"/>
</dbReference>
<dbReference type="Pfam" id="PF12813">
    <property type="entry name" value="XPG_I_2"/>
    <property type="match status" value="1"/>
</dbReference>
<dbReference type="RefSeq" id="XP_046115755.1">
    <property type="nucleotide sequence ID" value="XM_046258514.1"/>
</dbReference>
<organism evidence="4 5">
    <name type="scientific">Emericellopsis atlantica</name>
    <dbReference type="NCBI Taxonomy" id="2614577"/>
    <lineage>
        <taxon>Eukaryota</taxon>
        <taxon>Fungi</taxon>
        <taxon>Dikarya</taxon>
        <taxon>Ascomycota</taxon>
        <taxon>Pezizomycotina</taxon>
        <taxon>Sordariomycetes</taxon>
        <taxon>Hypocreomycetidae</taxon>
        <taxon>Hypocreales</taxon>
        <taxon>Bionectriaceae</taxon>
        <taxon>Emericellopsis</taxon>
    </lineage>
</organism>
<name>A0A9P7ZH47_9HYPO</name>
<dbReference type="InterPro" id="IPR039436">
    <property type="entry name" value="Asteroid_dom"/>
</dbReference>
<evidence type="ECO:0000259" key="3">
    <source>
        <dbReference type="Pfam" id="PF12813"/>
    </source>
</evidence>
<protein>
    <submittedName>
        <fullName evidence="4">XPG domain containing-domain-containing protein</fullName>
    </submittedName>
</protein>
<feature type="compositionally biased region" description="Polar residues" evidence="2">
    <location>
        <begin position="571"/>
        <end position="584"/>
    </location>
</feature>
<accession>A0A9P7ZH47</accession>
<feature type="region of interest" description="Disordered" evidence="2">
    <location>
        <begin position="542"/>
        <end position="584"/>
    </location>
</feature>
<dbReference type="GeneID" id="70289417"/>
<dbReference type="EMBL" id="MU251265">
    <property type="protein sequence ID" value="KAG9251831.1"/>
    <property type="molecule type" value="Genomic_DNA"/>
</dbReference>
<gene>
    <name evidence="4" type="ORF">F5Z01DRAFT_252821</name>
</gene>
<dbReference type="SUPFAM" id="SSF88723">
    <property type="entry name" value="PIN domain-like"/>
    <property type="match status" value="1"/>
</dbReference>
<comment type="caution">
    <text evidence="4">The sequence shown here is derived from an EMBL/GenBank/DDBJ whole genome shotgun (WGS) entry which is preliminary data.</text>
</comment>
<dbReference type="PANTHER" id="PTHR15665:SF1">
    <property type="entry name" value="PROTEIN ASTEROID HOMOLOG 1"/>
    <property type="match status" value="1"/>
</dbReference>
<dbReference type="InterPro" id="IPR026832">
    <property type="entry name" value="Asteroid"/>
</dbReference>
<evidence type="ECO:0000313" key="4">
    <source>
        <dbReference type="EMBL" id="KAG9251831.1"/>
    </source>
</evidence>
<evidence type="ECO:0000313" key="5">
    <source>
        <dbReference type="Proteomes" id="UP000887229"/>
    </source>
</evidence>
<evidence type="ECO:0000256" key="1">
    <source>
        <dbReference type="ARBA" id="ARBA00007398"/>
    </source>
</evidence>